<dbReference type="PANTHER" id="PTHR35891">
    <property type="entry name" value="THIOL:DISULFIDE INTERCHANGE PROTEIN DSBA"/>
    <property type="match status" value="1"/>
</dbReference>
<dbReference type="InterPro" id="IPR001853">
    <property type="entry name" value="DSBA-like_thioredoxin_dom"/>
</dbReference>
<evidence type="ECO:0000313" key="12">
    <source>
        <dbReference type="Proteomes" id="UP000623842"/>
    </source>
</evidence>
<organism evidence="11 12">
    <name type="scientific">Thalassotalea marina</name>
    <dbReference type="NCBI Taxonomy" id="1673741"/>
    <lineage>
        <taxon>Bacteria</taxon>
        <taxon>Pseudomonadati</taxon>
        <taxon>Pseudomonadota</taxon>
        <taxon>Gammaproteobacteria</taxon>
        <taxon>Alteromonadales</taxon>
        <taxon>Colwelliaceae</taxon>
        <taxon>Thalassotalea</taxon>
    </lineage>
</organism>
<dbReference type="Gene3D" id="3.40.30.10">
    <property type="entry name" value="Glutaredoxin"/>
    <property type="match status" value="1"/>
</dbReference>
<sequence length="210" mass="23415">MKKLLVALLAIVAIPFAAQAAKYEEGKHYKVIPGQPTNKPEVREYFSYYCPACRGFEAYLPEIEKTFPDGVTLKKTHVDFMPAASSETQFMLSQGMVIAEQVGIAKAYNSKAFAYLQTERKSITSVDDVKKIFVAAGGDAKDFEKGLKSFSLMSKVKRDKKMQDKLSAGRFVGSVPAFVVNGKYAINARELDGNNLIEDYKNIIEYLLKK</sequence>
<dbReference type="EMBL" id="BNCK01000007">
    <property type="protein sequence ID" value="GHG00427.1"/>
    <property type="molecule type" value="Genomic_DNA"/>
</dbReference>
<evidence type="ECO:0000313" key="11">
    <source>
        <dbReference type="EMBL" id="GHG00427.1"/>
    </source>
</evidence>
<dbReference type="PANTHER" id="PTHR35891:SF2">
    <property type="entry name" value="THIOL:DISULFIDE INTERCHANGE PROTEIN DSBA"/>
    <property type="match status" value="1"/>
</dbReference>
<dbReference type="GO" id="GO:0042597">
    <property type="term" value="C:periplasmic space"/>
    <property type="evidence" value="ECO:0007669"/>
    <property type="project" value="UniProtKB-SubCell"/>
</dbReference>
<dbReference type="CDD" id="cd03019">
    <property type="entry name" value="DsbA_DsbA"/>
    <property type="match status" value="1"/>
</dbReference>
<evidence type="ECO:0000256" key="3">
    <source>
        <dbReference type="ARBA" id="ARBA00022729"/>
    </source>
</evidence>
<dbReference type="RefSeq" id="WP_189772527.1">
    <property type="nucleotide sequence ID" value="NZ_BNCK01000007.1"/>
</dbReference>
<comment type="similarity">
    <text evidence="2">Belongs to the thioredoxin family. DsbA subfamily.</text>
</comment>
<dbReference type="AlphaFoldDB" id="A0A919BP42"/>
<feature type="disulfide bond" description="Redox-active" evidence="8">
    <location>
        <begin position="50"/>
        <end position="53"/>
    </location>
</feature>
<feature type="domain" description="Thioredoxin" evidence="10">
    <location>
        <begin position="7"/>
        <end position="209"/>
    </location>
</feature>
<name>A0A919BP42_9GAMM</name>
<dbReference type="PIRSF" id="PIRSF001488">
    <property type="entry name" value="Tdi_protein"/>
    <property type="match status" value="1"/>
</dbReference>
<keyword evidence="4 7" id="KW-0574">Periplasm</keyword>
<keyword evidence="6" id="KW-0676">Redox-active center</keyword>
<keyword evidence="12" id="KW-1185">Reference proteome</keyword>
<dbReference type="PROSITE" id="PS51352">
    <property type="entry name" value="THIOREDOXIN_2"/>
    <property type="match status" value="1"/>
</dbReference>
<proteinExistence type="inferred from homology"/>
<evidence type="ECO:0000256" key="1">
    <source>
        <dbReference type="ARBA" id="ARBA00004418"/>
    </source>
</evidence>
<dbReference type="InterPro" id="IPR036249">
    <property type="entry name" value="Thioredoxin-like_sf"/>
</dbReference>
<evidence type="ECO:0000256" key="4">
    <source>
        <dbReference type="ARBA" id="ARBA00022764"/>
    </source>
</evidence>
<evidence type="ECO:0000259" key="10">
    <source>
        <dbReference type="PROSITE" id="PS51352"/>
    </source>
</evidence>
<dbReference type="Proteomes" id="UP000623842">
    <property type="component" value="Unassembled WGS sequence"/>
</dbReference>
<evidence type="ECO:0000256" key="2">
    <source>
        <dbReference type="ARBA" id="ARBA00005791"/>
    </source>
</evidence>
<accession>A0A919BP42</accession>
<keyword evidence="5 7" id="KW-1015">Disulfide bond</keyword>
<feature type="signal peptide" evidence="9">
    <location>
        <begin position="1"/>
        <end position="20"/>
    </location>
</feature>
<dbReference type="GO" id="GO:0016491">
    <property type="term" value="F:oxidoreductase activity"/>
    <property type="evidence" value="ECO:0007669"/>
    <property type="project" value="InterPro"/>
</dbReference>
<comment type="subcellular location">
    <subcellularLocation>
        <location evidence="1 7">Periplasm</location>
    </subcellularLocation>
</comment>
<evidence type="ECO:0000256" key="5">
    <source>
        <dbReference type="ARBA" id="ARBA00023157"/>
    </source>
</evidence>
<dbReference type="Pfam" id="PF01323">
    <property type="entry name" value="DSBA"/>
    <property type="match status" value="1"/>
</dbReference>
<keyword evidence="3 9" id="KW-0732">Signal</keyword>
<dbReference type="InterPro" id="IPR050824">
    <property type="entry name" value="Thiol_disulfide_DsbA"/>
</dbReference>
<dbReference type="InterPro" id="IPR013766">
    <property type="entry name" value="Thioredoxin_domain"/>
</dbReference>
<dbReference type="InterPro" id="IPR023205">
    <property type="entry name" value="DsbA/DsbL"/>
</dbReference>
<gene>
    <name evidence="11" type="primary">dsbA</name>
    <name evidence="11" type="ORF">GCM10017161_31370</name>
</gene>
<feature type="chain" id="PRO_5037663949" description="Thiol:disulfide interchange protein" evidence="9">
    <location>
        <begin position="21"/>
        <end position="210"/>
    </location>
</feature>
<evidence type="ECO:0000256" key="9">
    <source>
        <dbReference type="SAM" id="SignalP"/>
    </source>
</evidence>
<reference evidence="11" key="1">
    <citation type="journal article" date="2014" name="Int. J. Syst. Evol. Microbiol.">
        <title>Complete genome sequence of Corynebacterium casei LMG S-19264T (=DSM 44701T), isolated from a smear-ripened cheese.</title>
        <authorList>
            <consortium name="US DOE Joint Genome Institute (JGI-PGF)"/>
            <person name="Walter F."/>
            <person name="Albersmeier A."/>
            <person name="Kalinowski J."/>
            <person name="Ruckert C."/>
        </authorList>
    </citation>
    <scope>NUCLEOTIDE SEQUENCE</scope>
    <source>
        <strain evidence="11">KCTC 42731</strain>
    </source>
</reference>
<protein>
    <recommendedName>
        <fullName evidence="7">Thiol:disulfide interchange protein</fullName>
    </recommendedName>
</protein>
<reference evidence="11" key="2">
    <citation type="submission" date="2020-09" db="EMBL/GenBank/DDBJ databases">
        <authorList>
            <person name="Sun Q."/>
            <person name="Kim S."/>
        </authorList>
    </citation>
    <scope>NUCLEOTIDE SEQUENCE</scope>
    <source>
        <strain evidence="11">KCTC 42731</strain>
    </source>
</reference>
<evidence type="ECO:0000256" key="6">
    <source>
        <dbReference type="ARBA" id="ARBA00023284"/>
    </source>
</evidence>
<evidence type="ECO:0000256" key="7">
    <source>
        <dbReference type="PIRNR" id="PIRNR001488"/>
    </source>
</evidence>
<comment type="caution">
    <text evidence="11">The sequence shown here is derived from an EMBL/GenBank/DDBJ whole genome shotgun (WGS) entry which is preliminary data.</text>
</comment>
<evidence type="ECO:0000256" key="8">
    <source>
        <dbReference type="PIRSR" id="PIRSR001488-1"/>
    </source>
</evidence>
<dbReference type="SUPFAM" id="SSF52833">
    <property type="entry name" value="Thioredoxin-like"/>
    <property type="match status" value="1"/>
</dbReference>